<evidence type="ECO:0000256" key="1">
    <source>
        <dbReference type="SAM" id="Phobius"/>
    </source>
</evidence>
<sequence length="501" mass="56165">MSILIFLLTLSSIAKACDKTIVIYADMKDCTMTSSSEIACNVPRRTDLTIPSEGKSCIIIRSPINNAILSRISIKLHMFLECQSQVRFYTKAMNFQTATSRQCYGTGSCVGRTCSIVQPSHTIPELDHVNGYDGYTYCMEGDASGCDFNVPACMFYRIYGEPIHNESMPVFQCTSWEPRVFADIEIMGARNSTFYTANVTTVYNTYQTDLLTFALVDIPENKTALPDRDLLFVRNGSTVAWLNGAAARQEASMVMCRPDCSFSRFDPFYKQTCGKCYLSTNFCKCEYDNLKVSCNCDNQTELLHSLKTEYLPNKINNAITTLGSSGKPQVYFRAHAHVMVNSIRASSQILLTKCAITKALLYGCSNCLEGASLYFVCEASVETLGHVRCSQQEFAVQCGKSVMQRITYMANTAYVNEKCIIECPLSEKQFTLEATLPFVDHSDLQGWENLHGKDKPTPGFWETAKYYLRGLLDVGIVIVILVACVVIRIAWHRRTIRGRLL</sequence>
<proteinExistence type="predicted"/>
<keyword evidence="2" id="KW-0732">Signal</keyword>
<evidence type="ECO:0000313" key="5">
    <source>
        <dbReference type="WBParaSite" id="Pan_g2279.t1"/>
    </source>
</evidence>
<feature type="signal peptide" evidence="2">
    <location>
        <begin position="1"/>
        <end position="16"/>
    </location>
</feature>
<evidence type="ECO:0000313" key="4">
    <source>
        <dbReference type="Proteomes" id="UP000492821"/>
    </source>
</evidence>
<dbReference type="Pfam" id="PF07245">
    <property type="entry name" value="Phlebovirus_G2"/>
    <property type="match status" value="1"/>
</dbReference>
<feature type="chain" id="PRO_5028941647" evidence="2">
    <location>
        <begin position="17"/>
        <end position="501"/>
    </location>
</feature>
<feature type="domain" description="Phlebovirus glycoprotein G2 fusion" evidence="3">
    <location>
        <begin position="17"/>
        <end position="319"/>
    </location>
</feature>
<dbReference type="InterPro" id="IPR009878">
    <property type="entry name" value="Phlebovirus_G2_fusion"/>
</dbReference>
<dbReference type="AlphaFoldDB" id="A0A7E4ZX80"/>
<keyword evidence="1" id="KW-1133">Transmembrane helix</keyword>
<organism evidence="4 5">
    <name type="scientific">Panagrellus redivivus</name>
    <name type="common">Microworm</name>
    <dbReference type="NCBI Taxonomy" id="6233"/>
    <lineage>
        <taxon>Eukaryota</taxon>
        <taxon>Metazoa</taxon>
        <taxon>Ecdysozoa</taxon>
        <taxon>Nematoda</taxon>
        <taxon>Chromadorea</taxon>
        <taxon>Rhabditida</taxon>
        <taxon>Tylenchina</taxon>
        <taxon>Panagrolaimomorpha</taxon>
        <taxon>Panagrolaimoidea</taxon>
        <taxon>Panagrolaimidae</taxon>
        <taxon>Panagrellus</taxon>
    </lineage>
</organism>
<keyword evidence="1" id="KW-0472">Membrane</keyword>
<keyword evidence="1" id="KW-0812">Transmembrane</keyword>
<dbReference type="Gene3D" id="2.60.98.50">
    <property type="match status" value="1"/>
</dbReference>
<dbReference type="WBParaSite" id="Pan_g2279.t1">
    <property type="protein sequence ID" value="Pan_g2279.t1"/>
    <property type="gene ID" value="Pan_g2279"/>
</dbReference>
<dbReference type="Gene3D" id="2.60.40.3770">
    <property type="match status" value="1"/>
</dbReference>
<evidence type="ECO:0000259" key="3">
    <source>
        <dbReference type="Pfam" id="PF07245"/>
    </source>
</evidence>
<evidence type="ECO:0000256" key="2">
    <source>
        <dbReference type="SAM" id="SignalP"/>
    </source>
</evidence>
<dbReference type="Proteomes" id="UP000492821">
    <property type="component" value="Unassembled WGS sequence"/>
</dbReference>
<accession>A0A7E4ZX80</accession>
<reference evidence="4" key="1">
    <citation type="journal article" date="2013" name="Genetics">
        <title>The draft genome and transcriptome of Panagrellus redivivus are shaped by the harsh demands of a free-living lifestyle.</title>
        <authorList>
            <person name="Srinivasan J."/>
            <person name="Dillman A.R."/>
            <person name="Macchietto M.G."/>
            <person name="Heikkinen L."/>
            <person name="Lakso M."/>
            <person name="Fracchia K.M."/>
            <person name="Antoshechkin I."/>
            <person name="Mortazavi A."/>
            <person name="Wong G."/>
            <person name="Sternberg P.W."/>
        </authorList>
    </citation>
    <scope>NUCLEOTIDE SEQUENCE [LARGE SCALE GENOMIC DNA]</scope>
    <source>
        <strain evidence="4">MT8872</strain>
    </source>
</reference>
<keyword evidence="4" id="KW-1185">Reference proteome</keyword>
<reference evidence="5" key="2">
    <citation type="submission" date="2020-10" db="UniProtKB">
        <authorList>
            <consortium name="WormBaseParasite"/>
        </authorList>
    </citation>
    <scope>IDENTIFICATION</scope>
</reference>
<feature type="transmembrane region" description="Helical" evidence="1">
    <location>
        <begin position="466"/>
        <end position="491"/>
    </location>
</feature>
<protein>
    <submittedName>
        <fullName evidence="5">Phlebovirus_G2 domain-containing protein</fullName>
    </submittedName>
</protein>
<name>A0A7E4ZX80_PANRE</name>